<dbReference type="Gene3D" id="1.20.1250.20">
    <property type="entry name" value="MFS general substrate transporter like domains"/>
    <property type="match status" value="1"/>
</dbReference>
<dbReference type="PANTHER" id="PTHR23513">
    <property type="entry name" value="INTEGRAL MEMBRANE EFFLUX PROTEIN-RELATED"/>
    <property type="match status" value="1"/>
</dbReference>
<evidence type="ECO:0000256" key="1">
    <source>
        <dbReference type="ARBA" id="ARBA00004651"/>
    </source>
</evidence>
<dbReference type="SUPFAM" id="SSF103473">
    <property type="entry name" value="MFS general substrate transporter"/>
    <property type="match status" value="1"/>
</dbReference>
<dbReference type="InterPro" id="IPR010290">
    <property type="entry name" value="TM_effector"/>
</dbReference>
<dbReference type="PANTHER" id="PTHR23513:SF11">
    <property type="entry name" value="STAPHYLOFERRIN A TRANSPORTER"/>
    <property type="match status" value="1"/>
</dbReference>
<feature type="non-terminal residue" evidence="9">
    <location>
        <position position="237"/>
    </location>
</feature>
<evidence type="ECO:0000259" key="8">
    <source>
        <dbReference type="PROSITE" id="PS50850"/>
    </source>
</evidence>
<dbReference type="GO" id="GO:0022857">
    <property type="term" value="F:transmembrane transporter activity"/>
    <property type="evidence" value="ECO:0007669"/>
    <property type="project" value="InterPro"/>
</dbReference>
<gene>
    <name evidence="9" type="ORF">METZ01_LOCUS491504</name>
</gene>
<feature type="transmembrane region" description="Helical" evidence="7">
    <location>
        <begin position="106"/>
        <end position="124"/>
    </location>
</feature>
<feature type="transmembrane region" description="Helical" evidence="7">
    <location>
        <begin position="47"/>
        <end position="72"/>
    </location>
</feature>
<dbReference type="PROSITE" id="PS50850">
    <property type="entry name" value="MFS"/>
    <property type="match status" value="1"/>
</dbReference>
<keyword evidence="5 7" id="KW-1133">Transmembrane helix</keyword>
<dbReference type="InterPro" id="IPR020846">
    <property type="entry name" value="MFS_dom"/>
</dbReference>
<name>A0A383D2X0_9ZZZZ</name>
<keyword evidence="3" id="KW-1003">Cell membrane</keyword>
<dbReference type="GO" id="GO:0005886">
    <property type="term" value="C:plasma membrane"/>
    <property type="evidence" value="ECO:0007669"/>
    <property type="project" value="UniProtKB-SubCell"/>
</dbReference>
<dbReference type="EMBL" id="UINC01213738">
    <property type="protein sequence ID" value="SVE38650.1"/>
    <property type="molecule type" value="Genomic_DNA"/>
</dbReference>
<keyword evidence="6 7" id="KW-0472">Membrane</keyword>
<protein>
    <recommendedName>
        <fullName evidence="8">Major facilitator superfamily (MFS) profile domain-containing protein</fullName>
    </recommendedName>
</protein>
<evidence type="ECO:0000256" key="7">
    <source>
        <dbReference type="SAM" id="Phobius"/>
    </source>
</evidence>
<dbReference type="CDD" id="cd06173">
    <property type="entry name" value="MFS_MefA_like"/>
    <property type="match status" value="1"/>
</dbReference>
<feature type="transmembrane region" description="Helical" evidence="7">
    <location>
        <begin position="145"/>
        <end position="166"/>
    </location>
</feature>
<organism evidence="9">
    <name type="scientific">marine metagenome</name>
    <dbReference type="NCBI Taxonomy" id="408172"/>
    <lineage>
        <taxon>unclassified sequences</taxon>
        <taxon>metagenomes</taxon>
        <taxon>ecological metagenomes</taxon>
    </lineage>
</organism>
<feature type="transmembrane region" description="Helical" evidence="7">
    <location>
        <begin position="16"/>
        <end position="41"/>
    </location>
</feature>
<accession>A0A383D2X0</accession>
<evidence type="ECO:0000256" key="4">
    <source>
        <dbReference type="ARBA" id="ARBA00022692"/>
    </source>
</evidence>
<evidence type="ECO:0000256" key="2">
    <source>
        <dbReference type="ARBA" id="ARBA00022448"/>
    </source>
</evidence>
<evidence type="ECO:0000256" key="5">
    <source>
        <dbReference type="ARBA" id="ARBA00022989"/>
    </source>
</evidence>
<keyword evidence="4 7" id="KW-0812">Transmembrane</keyword>
<dbReference type="Pfam" id="PF05977">
    <property type="entry name" value="MFS_3"/>
    <property type="match status" value="1"/>
</dbReference>
<feature type="transmembrane region" description="Helical" evidence="7">
    <location>
        <begin position="79"/>
        <end position="100"/>
    </location>
</feature>
<evidence type="ECO:0000256" key="3">
    <source>
        <dbReference type="ARBA" id="ARBA00022475"/>
    </source>
</evidence>
<feature type="transmembrane region" description="Helical" evidence="7">
    <location>
        <begin position="172"/>
        <end position="191"/>
    </location>
</feature>
<dbReference type="InterPro" id="IPR036259">
    <property type="entry name" value="MFS_trans_sf"/>
</dbReference>
<reference evidence="9" key="1">
    <citation type="submission" date="2018-05" db="EMBL/GenBank/DDBJ databases">
        <authorList>
            <person name="Lanie J.A."/>
            <person name="Ng W.-L."/>
            <person name="Kazmierczak K.M."/>
            <person name="Andrzejewski T.M."/>
            <person name="Davidsen T.M."/>
            <person name="Wayne K.J."/>
            <person name="Tettelin H."/>
            <person name="Glass J.I."/>
            <person name="Rusch D."/>
            <person name="Podicherti R."/>
            <person name="Tsui H.-C.T."/>
            <person name="Winkler M.E."/>
        </authorList>
    </citation>
    <scope>NUCLEOTIDE SEQUENCE</scope>
</reference>
<sequence length="237" mass="26228">HRLNTFNSLEGNSNHLYLFTGNLFANAAQWLQFITIGWLALDVSGSVFHSIMAVAVRAVPTLILSPCGGVLADRMDRRLLSLITAIIMSCMAMVFALFLISDLGITVGYVYGYTLVTGIVHAFNQPVRQALIANTVPQDKMANALALNAMTVTSMRLLGAILGGVLIETVGFHWNFFFETALYLGMALLLVPMRTPYQEESTARETSPINNLIEGVRYILKEQSIFRLMLLNFFRTG</sequence>
<feature type="domain" description="Major facilitator superfamily (MFS) profile" evidence="8">
    <location>
        <begin position="14"/>
        <end position="237"/>
    </location>
</feature>
<evidence type="ECO:0000256" key="6">
    <source>
        <dbReference type="ARBA" id="ARBA00023136"/>
    </source>
</evidence>
<evidence type="ECO:0000313" key="9">
    <source>
        <dbReference type="EMBL" id="SVE38650.1"/>
    </source>
</evidence>
<dbReference type="AlphaFoldDB" id="A0A383D2X0"/>
<feature type="non-terminal residue" evidence="9">
    <location>
        <position position="1"/>
    </location>
</feature>
<comment type="subcellular location">
    <subcellularLocation>
        <location evidence="1">Cell membrane</location>
        <topology evidence="1">Multi-pass membrane protein</topology>
    </subcellularLocation>
</comment>
<keyword evidence="2" id="KW-0813">Transport</keyword>
<proteinExistence type="predicted"/>